<dbReference type="InterPro" id="IPR010699">
    <property type="entry name" value="DUF1275"/>
</dbReference>
<gene>
    <name evidence="1" type="ORF">PoMZ_09296</name>
</gene>
<accession>A0A4P7MTV1</accession>
<dbReference type="Proteomes" id="UP000294847">
    <property type="component" value="Chromosome 1"/>
</dbReference>
<sequence>MDSDMENGADSKPEKSQSWLARLQQDVTLAHADIPILACCGVSGICDSVAFSGANVFVSMQTGNTLFLALGAAHIPADEPKLWIKCLASMASFWLGCFFFSRVSRLLGPARKSSLALLFLMQGALICVAAALAQTNTAPTFGQRFVGTDRATSIRGLEDDMFVCLPIALLAFQFGGQIVASRALGFNEVPTTVLTSVYCDLFSDPKILAPLGENVKRNRRAAAVVLFICGGIIGGHLQRSAGGMSAALWLGCGIKLVISLAWLLWKGKEVSQEKK</sequence>
<dbReference type="EMBL" id="CP034204">
    <property type="protein sequence ID" value="QBZ53608.1"/>
    <property type="molecule type" value="Genomic_DNA"/>
</dbReference>
<reference evidence="1 2" key="1">
    <citation type="journal article" date="2019" name="Mol. Biol. Evol.">
        <title>Blast fungal genomes show frequent chromosomal changes, gene gains and losses, and effector gene turnover.</title>
        <authorList>
            <person name="Gomez Luciano L.B."/>
            <person name="Jason Tsai I."/>
            <person name="Chuma I."/>
            <person name="Tosa Y."/>
            <person name="Chen Y.H."/>
            <person name="Li J.Y."/>
            <person name="Li M.Y."/>
            <person name="Jade Lu M.Y."/>
            <person name="Nakayashiki H."/>
            <person name="Li W.H."/>
        </authorList>
    </citation>
    <scope>NUCLEOTIDE SEQUENCE [LARGE SCALE GENOMIC DNA]</scope>
    <source>
        <strain evidence="1">MZ5-1-6</strain>
    </source>
</reference>
<organism evidence="1 2">
    <name type="scientific">Pyricularia oryzae</name>
    <name type="common">Rice blast fungus</name>
    <name type="synonym">Magnaporthe oryzae</name>
    <dbReference type="NCBI Taxonomy" id="318829"/>
    <lineage>
        <taxon>Eukaryota</taxon>
        <taxon>Fungi</taxon>
        <taxon>Dikarya</taxon>
        <taxon>Ascomycota</taxon>
        <taxon>Pezizomycotina</taxon>
        <taxon>Sordariomycetes</taxon>
        <taxon>Sordariomycetidae</taxon>
        <taxon>Magnaporthales</taxon>
        <taxon>Pyriculariaceae</taxon>
        <taxon>Pyricularia</taxon>
    </lineage>
</organism>
<protein>
    <submittedName>
        <fullName evidence="1">Uncharacterized protein</fullName>
    </submittedName>
</protein>
<dbReference type="OMA" id="FQSAGGM"/>
<proteinExistence type="predicted"/>
<evidence type="ECO:0000313" key="2">
    <source>
        <dbReference type="Proteomes" id="UP000294847"/>
    </source>
</evidence>
<evidence type="ECO:0000313" key="1">
    <source>
        <dbReference type="EMBL" id="QBZ53608.1"/>
    </source>
</evidence>
<dbReference type="PANTHER" id="PTHR37488">
    <property type="entry name" value="DUF1275 DOMAIN-CONTAINING PROTEIN"/>
    <property type="match status" value="1"/>
</dbReference>
<name>A0A4P7MTV1_PYROR</name>
<dbReference type="AlphaFoldDB" id="A0A4P7MTV1"/>
<dbReference type="PANTHER" id="PTHR37488:SF7">
    <property type="entry name" value="DUF1275 DOMAIN PROTEIN"/>
    <property type="match status" value="1"/>
</dbReference>
<dbReference type="Pfam" id="PF06912">
    <property type="entry name" value="DUF1275"/>
    <property type="match status" value="1"/>
</dbReference>
<dbReference type="VEuPathDB" id="FungiDB:M_BR32_EuGene_00102951"/>